<dbReference type="InterPro" id="IPR001394">
    <property type="entry name" value="Peptidase_C19_UCH"/>
</dbReference>
<reference evidence="5 6" key="1">
    <citation type="journal article" date="2013" name="Genome Biol.">
        <title>Genome of Acanthamoeba castellanii highlights extensive lateral gene transfer and early evolution of tyrosine kinase signaling.</title>
        <authorList>
            <person name="Clarke M."/>
            <person name="Lohan A.J."/>
            <person name="Liu B."/>
            <person name="Lagkouvardos I."/>
            <person name="Roy S."/>
            <person name="Zafar N."/>
            <person name="Bertelli C."/>
            <person name="Schilde C."/>
            <person name="Kianianmomeni A."/>
            <person name="Burglin T.R."/>
            <person name="Frech C."/>
            <person name="Turcotte B."/>
            <person name="Kopec K.O."/>
            <person name="Synnott J.M."/>
            <person name="Choo C."/>
            <person name="Paponov I."/>
            <person name="Finkler A."/>
            <person name="Soon Heng Tan C."/>
            <person name="Hutchins A.P."/>
            <person name="Weinmeier T."/>
            <person name="Rattei T."/>
            <person name="Chu J.S."/>
            <person name="Gimenez G."/>
            <person name="Irimia M."/>
            <person name="Rigden D.J."/>
            <person name="Fitzpatrick D.A."/>
            <person name="Lorenzo-Morales J."/>
            <person name="Bateman A."/>
            <person name="Chiu C.H."/>
            <person name="Tang P."/>
            <person name="Hegemann P."/>
            <person name="Fromm H."/>
            <person name="Raoult D."/>
            <person name="Greub G."/>
            <person name="Miranda-Saavedra D."/>
            <person name="Chen N."/>
            <person name="Nash P."/>
            <person name="Ginger M.L."/>
            <person name="Horn M."/>
            <person name="Schaap P."/>
            <person name="Caler L."/>
            <person name="Loftus B."/>
        </authorList>
    </citation>
    <scope>NUCLEOTIDE SEQUENCE [LARGE SCALE GENOMIC DNA]</scope>
    <source>
        <strain evidence="5 6">Neff</strain>
    </source>
</reference>
<keyword evidence="6" id="KW-1185">Reference proteome</keyword>
<dbReference type="KEGG" id="acan:ACA1_101540"/>
<dbReference type="InterPro" id="IPR028889">
    <property type="entry name" value="USP"/>
</dbReference>
<evidence type="ECO:0000259" key="4">
    <source>
        <dbReference type="PROSITE" id="PS50235"/>
    </source>
</evidence>
<dbReference type="Pfam" id="PF00443">
    <property type="entry name" value="UCH"/>
    <property type="match status" value="1"/>
</dbReference>
<keyword evidence="2 5" id="KW-0378">Hydrolase</keyword>
<dbReference type="RefSeq" id="XP_004334106.1">
    <property type="nucleotide sequence ID" value="XM_004334058.1"/>
</dbReference>
<sequence>MGNSQPSYFSPQIFVPSPNTNLKGLINPLGENNCFLNVVIQSLWHLDSFRTRFEGTEEKHQHSTPYCVFCALQDMFVNYAYSDEFMIPPTDLRRALSMQFAGEARFQIGEMVSDQAPSASVHTRPSSLTHSALLSPLYALKMQYDATETLVQCLPVSTILCMCTHAHRELANALTLSAYCLQVAVLGYLHSVFMGVGEKDDEPCEPLCLVHQVFSMNFCDRTECPCGATSEPALSSTFIYPVYVTELRRAFDDANRRDIRFDELMSILNDSELKKCPDFDLTECQQQNRNQRFLQNVPKVFTINLVWASPTPTVEEIRQTLTIIAANNALEIDLSTIFYGVERETNYVFRGMIAYYGRHYAAFFHCRSRDQWLIFDDEKIKVVGKTWDDVIANCCRAHWQPSVLFYERRERSGASPAAMASPLPPIEALAPSTLKLPATTTHSTPDLSTATASSSFTSTSVSVAIPCGPTSAGALTSSMRRSLSDYSVGSGSGGGGSPLRHYTPTAPINIGASMGASLSQLMCQRSLVPPTSKSTAALIERSLLLGGTEKEMEKEDLIISSPVEHGINVLDDVLPPLVASPSADMASSSYRDIFALVDEWHATKRDLHPRAHADCGEQQEAAGEECEGKGKEGKLVTAPSEQRRAHQKEKQQQEEDEGQDRKGASDDKKMPSPTTPTPRSKPSSTSPQQGKGGAFSCEFVIGQVDMREKEFRINRAFEAFSRRWLLVLERSYRLDDKQWGSDKRGYEGYITVRVQRLDPGTDVLRLAVSFECRVQARSFACAMPCVAVRGNQGAGDPYFICPQRQRQYLTGRKELGLSLSMRLLS</sequence>
<dbReference type="PROSITE" id="PS50235">
    <property type="entry name" value="USP_3"/>
    <property type="match status" value="1"/>
</dbReference>
<proteinExistence type="predicted"/>
<dbReference type="InterPro" id="IPR052398">
    <property type="entry name" value="Ubiquitin_hydrolase_53/54"/>
</dbReference>
<dbReference type="SUPFAM" id="SSF54001">
    <property type="entry name" value="Cysteine proteinases"/>
    <property type="match status" value="1"/>
</dbReference>
<dbReference type="PANTHER" id="PTHR22975:SF9">
    <property type="entry name" value="ECHINUS SPLICE FORM 3"/>
    <property type="match status" value="1"/>
</dbReference>
<evidence type="ECO:0000256" key="3">
    <source>
        <dbReference type="SAM" id="MobiDB-lite"/>
    </source>
</evidence>
<organism evidence="5 6">
    <name type="scientific">Acanthamoeba castellanii (strain ATCC 30010 / Neff)</name>
    <dbReference type="NCBI Taxonomy" id="1257118"/>
    <lineage>
        <taxon>Eukaryota</taxon>
        <taxon>Amoebozoa</taxon>
        <taxon>Discosea</taxon>
        <taxon>Longamoebia</taxon>
        <taxon>Centramoebida</taxon>
        <taxon>Acanthamoebidae</taxon>
        <taxon>Acanthamoeba</taxon>
    </lineage>
</organism>
<feature type="compositionally biased region" description="Low complexity" evidence="3">
    <location>
        <begin position="677"/>
        <end position="687"/>
    </location>
</feature>
<dbReference type="OrthoDB" id="205782at2759"/>
<evidence type="ECO:0000256" key="1">
    <source>
        <dbReference type="ARBA" id="ARBA00022786"/>
    </source>
</evidence>
<name>L8GH96_ACACF</name>
<gene>
    <name evidence="5" type="ORF">ACA1_101540</name>
</gene>
<dbReference type="EMBL" id="KB008133">
    <property type="protein sequence ID" value="ELR12093.1"/>
    <property type="molecule type" value="Genomic_DNA"/>
</dbReference>
<dbReference type="GeneID" id="14912570"/>
<dbReference type="Gene3D" id="3.90.70.10">
    <property type="entry name" value="Cysteine proteinases"/>
    <property type="match status" value="1"/>
</dbReference>
<feature type="region of interest" description="Disordered" evidence="3">
    <location>
        <begin position="613"/>
        <end position="693"/>
    </location>
</feature>
<feature type="domain" description="USP" evidence="4">
    <location>
        <begin position="23"/>
        <end position="409"/>
    </location>
</feature>
<evidence type="ECO:0000313" key="5">
    <source>
        <dbReference type="EMBL" id="ELR12093.1"/>
    </source>
</evidence>
<protein>
    <submittedName>
        <fullName evidence="5">Ubiquitin carboxyl-terminal hydrolase</fullName>
    </submittedName>
</protein>
<dbReference type="Proteomes" id="UP000011083">
    <property type="component" value="Unassembled WGS sequence"/>
</dbReference>
<evidence type="ECO:0000256" key="2">
    <source>
        <dbReference type="ARBA" id="ARBA00022801"/>
    </source>
</evidence>
<dbReference type="PANTHER" id="PTHR22975">
    <property type="entry name" value="UBIQUITIN SPECIFIC PROTEINASE"/>
    <property type="match status" value="1"/>
</dbReference>
<dbReference type="AlphaFoldDB" id="L8GH96"/>
<feature type="compositionally biased region" description="Basic and acidic residues" evidence="3">
    <location>
        <begin position="641"/>
        <end position="670"/>
    </location>
</feature>
<evidence type="ECO:0000313" key="6">
    <source>
        <dbReference type="Proteomes" id="UP000011083"/>
    </source>
</evidence>
<dbReference type="GO" id="GO:0016579">
    <property type="term" value="P:protein deubiquitination"/>
    <property type="evidence" value="ECO:0007669"/>
    <property type="project" value="InterPro"/>
</dbReference>
<dbReference type="GO" id="GO:0004843">
    <property type="term" value="F:cysteine-type deubiquitinase activity"/>
    <property type="evidence" value="ECO:0007669"/>
    <property type="project" value="InterPro"/>
</dbReference>
<dbReference type="InterPro" id="IPR038765">
    <property type="entry name" value="Papain-like_cys_pep_sf"/>
</dbReference>
<dbReference type="CDD" id="cd02257">
    <property type="entry name" value="Peptidase_C19"/>
    <property type="match status" value="1"/>
</dbReference>
<keyword evidence="1" id="KW-0833">Ubl conjugation pathway</keyword>
<accession>L8GH96</accession>
<dbReference type="VEuPathDB" id="AmoebaDB:ACA1_101540"/>